<dbReference type="InterPro" id="IPR013784">
    <property type="entry name" value="Carb-bd-like_fold"/>
</dbReference>
<dbReference type="SMART" id="SM01065">
    <property type="entry name" value="CBM_2"/>
    <property type="match status" value="1"/>
</dbReference>
<reference evidence="2 3" key="1">
    <citation type="submission" date="2020-02" db="EMBL/GenBank/DDBJ databases">
        <title>Draft genome sequence of Haematococcus lacustris strain NIES-144.</title>
        <authorList>
            <person name="Morimoto D."/>
            <person name="Nakagawa S."/>
            <person name="Yoshida T."/>
            <person name="Sawayama S."/>
        </authorList>
    </citation>
    <scope>NUCLEOTIDE SEQUENCE [LARGE SCALE GENOMIC DNA]</scope>
    <source>
        <strain evidence="2 3">NIES-144</strain>
    </source>
</reference>
<evidence type="ECO:0000259" key="1">
    <source>
        <dbReference type="PROSITE" id="PS51166"/>
    </source>
</evidence>
<dbReference type="Gene3D" id="2.60.40.10">
    <property type="entry name" value="Immunoglobulins"/>
    <property type="match status" value="1"/>
</dbReference>
<dbReference type="InterPro" id="IPR013783">
    <property type="entry name" value="Ig-like_fold"/>
</dbReference>
<dbReference type="CDD" id="cd05467">
    <property type="entry name" value="CBM20"/>
    <property type="match status" value="1"/>
</dbReference>
<dbReference type="SUPFAM" id="SSF49452">
    <property type="entry name" value="Starch-binding domain-like"/>
    <property type="match status" value="1"/>
</dbReference>
<dbReference type="GO" id="GO:0016020">
    <property type="term" value="C:membrane"/>
    <property type="evidence" value="ECO:0007669"/>
    <property type="project" value="TreeGrafter"/>
</dbReference>
<organism evidence="2 3">
    <name type="scientific">Haematococcus lacustris</name>
    <name type="common">Green alga</name>
    <name type="synonym">Haematococcus pluvialis</name>
    <dbReference type="NCBI Taxonomy" id="44745"/>
    <lineage>
        <taxon>Eukaryota</taxon>
        <taxon>Viridiplantae</taxon>
        <taxon>Chlorophyta</taxon>
        <taxon>core chlorophytes</taxon>
        <taxon>Chlorophyceae</taxon>
        <taxon>CS clade</taxon>
        <taxon>Chlamydomonadales</taxon>
        <taxon>Haematococcaceae</taxon>
        <taxon>Haematococcus</taxon>
    </lineage>
</organism>
<evidence type="ECO:0000313" key="2">
    <source>
        <dbReference type="EMBL" id="GFH29886.1"/>
    </source>
</evidence>
<name>A0A6A0AB33_HAELA</name>
<accession>A0A6A0AB33</accession>
<dbReference type="AlphaFoldDB" id="A0A6A0AB33"/>
<keyword evidence="3" id="KW-1185">Reference proteome</keyword>
<dbReference type="GO" id="GO:2001070">
    <property type="term" value="F:starch binding"/>
    <property type="evidence" value="ECO:0007669"/>
    <property type="project" value="InterPro"/>
</dbReference>
<gene>
    <name evidence="2" type="ORF">HaLaN_28631</name>
</gene>
<dbReference type="EMBL" id="BLLF01004581">
    <property type="protein sequence ID" value="GFH29886.1"/>
    <property type="molecule type" value="Genomic_DNA"/>
</dbReference>
<dbReference type="InterPro" id="IPR002044">
    <property type="entry name" value="CBM20"/>
</dbReference>
<evidence type="ECO:0000313" key="3">
    <source>
        <dbReference type="Proteomes" id="UP000485058"/>
    </source>
</evidence>
<dbReference type="PROSITE" id="PS51166">
    <property type="entry name" value="CBM20"/>
    <property type="match status" value="1"/>
</dbReference>
<proteinExistence type="predicted"/>
<sequence length="330" mass="36059">MHVGMLKCSSSNNCNGVKRCKAVLEFSLGCDLHPRFTFSAASHHRSPSTHSTTPSRLLHRPVSLVPVGATMMLGRLRPPRVCAGLGQPPRLWASTACRSAAAIGGDRAESGKVLVKFQINYKTEMGESLALVGDVEELGSWSPDRLVKMQWHEGYNWCCSVSVPAGAKLEYKYVLVLRDGSLSWAPGFNYKLEVAGTAGATMDVFESWSEDQPRQVDVHEPNPERASNNAGEKYKELGLVQDHVSRLNRAMTSLRRVEDTGKIDAAVISMLGNYPSMSTDRLYSALMAKKPKLDIGLEQLRQRLVHLLNAKVLTESRGAAEQGCGNPPAA</sequence>
<feature type="domain" description="CBM20" evidence="1">
    <location>
        <begin position="107"/>
        <end position="210"/>
    </location>
</feature>
<dbReference type="Proteomes" id="UP000485058">
    <property type="component" value="Unassembled WGS sequence"/>
</dbReference>
<comment type="caution">
    <text evidence="2">The sequence shown here is derived from an EMBL/GenBank/DDBJ whole genome shotgun (WGS) entry which is preliminary data.</text>
</comment>
<dbReference type="PANTHER" id="PTHR15048:SF0">
    <property type="entry name" value="STARCH-BINDING DOMAIN-CONTAINING PROTEIN 1"/>
    <property type="match status" value="1"/>
</dbReference>
<dbReference type="PANTHER" id="PTHR15048">
    <property type="entry name" value="STARCH-BINDING DOMAIN-CONTAINING PROTEIN 1"/>
    <property type="match status" value="1"/>
</dbReference>
<dbReference type="FunFam" id="2.60.40.10:FF:000552">
    <property type="entry name" value="Related to glucoamylase"/>
    <property type="match status" value="1"/>
</dbReference>
<dbReference type="Pfam" id="PF00686">
    <property type="entry name" value="CBM_20"/>
    <property type="match status" value="1"/>
</dbReference>
<protein>
    <submittedName>
        <fullName evidence="2">CBM20 domain-containing protein</fullName>
    </submittedName>
</protein>